<evidence type="ECO:0000256" key="2">
    <source>
        <dbReference type="ARBA" id="ARBA00022448"/>
    </source>
</evidence>
<comment type="similarity">
    <text evidence="1">Belongs to the ABC transporter superfamily.</text>
</comment>
<evidence type="ECO:0000313" key="6">
    <source>
        <dbReference type="EMBL" id="ATP54488.1"/>
    </source>
</evidence>
<dbReference type="PROSITE" id="PS50893">
    <property type="entry name" value="ABC_TRANSPORTER_2"/>
    <property type="match status" value="1"/>
</dbReference>
<accession>A0A2D1TYP5</accession>
<dbReference type="AlphaFoldDB" id="A0A2D1TYP5"/>
<dbReference type="Proteomes" id="UP000225608">
    <property type="component" value="Chromosome"/>
</dbReference>
<dbReference type="Pfam" id="PF00005">
    <property type="entry name" value="ABC_tran"/>
    <property type="match status" value="1"/>
</dbReference>
<dbReference type="PANTHER" id="PTHR42798">
    <property type="entry name" value="LIPOPROTEIN-RELEASING SYSTEM ATP-BINDING PROTEIN LOLD"/>
    <property type="match status" value="1"/>
</dbReference>
<organism evidence="6 7">
    <name type="scientific">Collinsella aerofaciens</name>
    <dbReference type="NCBI Taxonomy" id="74426"/>
    <lineage>
        <taxon>Bacteria</taxon>
        <taxon>Bacillati</taxon>
        <taxon>Actinomycetota</taxon>
        <taxon>Coriobacteriia</taxon>
        <taxon>Coriobacteriales</taxon>
        <taxon>Coriobacteriaceae</taxon>
        <taxon>Collinsella</taxon>
    </lineage>
</organism>
<dbReference type="KEGG" id="caer:CSV91_08075"/>
<dbReference type="Gene3D" id="3.40.50.300">
    <property type="entry name" value="P-loop containing nucleotide triphosphate hydrolases"/>
    <property type="match status" value="1"/>
</dbReference>
<keyword evidence="4 6" id="KW-0067">ATP-binding</keyword>
<dbReference type="SMART" id="SM00382">
    <property type="entry name" value="AAA"/>
    <property type="match status" value="1"/>
</dbReference>
<dbReference type="RefSeq" id="WP_099432465.1">
    <property type="nucleotide sequence ID" value="NZ_CP024160.1"/>
</dbReference>
<dbReference type="InterPro" id="IPR027417">
    <property type="entry name" value="P-loop_NTPase"/>
</dbReference>
<dbReference type="InterPro" id="IPR017911">
    <property type="entry name" value="MacB-like_ATP-bd"/>
</dbReference>
<evidence type="ECO:0000256" key="4">
    <source>
        <dbReference type="ARBA" id="ARBA00022840"/>
    </source>
</evidence>
<dbReference type="GO" id="GO:0098796">
    <property type="term" value="C:membrane protein complex"/>
    <property type="evidence" value="ECO:0007669"/>
    <property type="project" value="UniProtKB-ARBA"/>
</dbReference>
<keyword evidence="3" id="KW-0547">Nucleotide-binding</keyword>
<evidence type="ECO:0000259" key="5">
    <source>
        <dbReference type="PROSITE" id="PS50893"/>
    </source>
</evidence>
<reference evidence="6 7" key="1">
    <citation type="submission" date="2017-10" db="EMBL/GenBank/DDBJ databases">
        <title>Complete genome sequence of Collinsella aerofaciens isolated from the gut of a healthy adult Indian.</title>
        <authorList>
            <person name="Bag S."/>
            <person name="Ghosh T.S."/>
            <person name="Das B."/>
        </authorList>
    </citation>
    <scope>NUCLEOTIDE SEQUENCE [LARGE SCALE GENOMIC DNA]</scope>
    <source>
        <strain evidence="7">indica</strain>
    </source>
</reference>
<dbReference type="GO" id="GO:0022857">
    <property type="term" value="F:transmembrane transporter activity"/>
    <property type="evidence" value="ECO:0007669"/>
    <property type="project" value="UniProtKB-ARBA"/>
</dbReference>
<feature type="domain" description="ABC transporter" evidence="5">
    <location>
        <begin position="8"/>
        <end position="235"/>
    </location>
</feature>
<dbReference type="GO" id="GO:0016887">
    <property type="term" value="F:ATP hydrolysis activity"/>
    <property type="evidence" value="ECO:0007669"/>
    <property type="project" value="InterPro"/>
</dbReference>
<dbReference type="CDD" id="cd03255">
    <property type="entry name" value="ABC_MJ0796_LolCDE_FtsE"/>
    <property type="match status" value="1"/>
</dbReference>
<dbReference type="InterPro" id="IPR003439">
    <property type="entry name" value="ABC_transporter-like_ATP-bd"/>
</dbReference>
<dbReference type="EMBL" id="CP024160">
    <property type="protein sequence ID" value="ATP54488.1"/>
    <property type="molecule type" value="Genomic_DNA"/>
</dbReference>
<dbReference type="GO" id="GO:0005524">
    <property type="term" value="F:ATP binding"/>
    <property type="evidence" value="ECO:0007669"/>
    <property type="project" value="UniProtKB-KW"/>
</dbReference>
<protein>
    <submittedName>
        <fullName evidence="6">ABC transporter ATP-binding protein</fullName>
    </submittedName>
</protein>
<evidence type="ECO:0000313" key="7">
    <source>
        <dbReference type="Proteomes" id="UP000225608"/>
    </source>
</evidence>
<evidence type="ECO:0000256" key="1">
    <source>
        <dbReference type="ARBA" id="ARBA00005417"/>
    </source>
</evidence>
<keyword evidence="2" id="KW-0813">Transport</keyword>
<name>A0A2D1TYP5_9ACTN</name>
<dbReference type="SUPFAM" id="SSF52540">
    <property type="entry name" value="P-loop containing nucleoside triphosphate hydrolases"/>
    <property type="match status" value="1"/>
</dbReference>
<proteinExistence type="inferred from homology"/>
<evidence type="ECO:0000256" key="3">
    <source>
        <dbReference type="ARBA" id="ARBA00022741"/>
    </source>
</evidence>
<gene>
    <name evidence="6" type="ORF">CSV91_08075</name>
</gene>
<sequence>MATKQAYVQVKGLKKHYGDGDARLTVLDGIDASINRGEICVMLGPSGSGKSTFLNLIGGLEDADGGSIMVDGCDLTALKPADLGEYRRRELGFVFQFYNLVPDLTIKENIEVTAHLSKNPLDVDDLLRSLGLYEHRNKFPRQVSGGQQQRCAIGRALVKNLGLLLCDEPTGALDYKTSKEILRLMEDVNRTYGCTIIIVTHNAAIARMANRVLRLRDGRIVEDELNESPVTAAELDW</sequence>
<dbReference type="PANTHER" id="PTHR42798:SF2">
    <property type="entry name" value="ABC TRANSPORTER ATP-BINDING PROTEIN MG467-RELATED"/>
    <property type="match status" value="1"/>
</dbReference>
<dbReference type="FunFam" id="3.40.50.300:FF:000032">
    <property type="entry name" value="Export ABC transporter ATP-binding protein"/>
    <property type="match status" value="1"/>
</dbReference>
<dbReference type="InterPro" id="IPR003593">
    <property type="entry name" value="AAA+_ATPase"/>
</dbReference>